<keyword evidence="3" id="KW-0679">Respiratory chain</keyword>
<sequence length="170" mass="19043">MPAPPQAASESRKPSVTSLGYRVRGESGSDVSAEHARGALAGGPRPGIFEQWSNSWDQRDFLYGLCILSDPTNLGMGLQRINNIEVLKTHRNKEQEPKASPATMHHQILSQVKKHPILIPSFVFIGARDTGVLLYVMCLALFNLDVSWDRKNNPEPWNERGLNDQYKIYS</sequence>
<evidence type="ECO:0000313" key="14">
    <source>
        <dbReference type="Proteomes" id="UP000700334"/>
    </source>
</evidence>
<keyword evidence="4" id="KW-0812">Transmembrane</keyword>
<comment type="caution">
    <text evidence="13">The sequence shown here is derived from an EMBL/GenBank/DDBJ whole genome shotgun (WGS) entry which is preliminary data.</text>
</comment>
<gene>
    <name evidence="13" type="ORF">J0S82_008212</name>
</gene>
<name>A0A8J6A9I6_GALPY</name>
<organism evidence="13 14">
    <name type="scientific">Galemys pyrenaicus</name>
    <name type="common">Iberian desman</name>
    <name type="synonym">Pyrenean desman</name>
    <dbReference type="NCBI Taxonomy" id="202257"/>
    <lineage>
        <taxon>Eukaryota</taxon>
        <taxon>Metazoa</taxon>
        <taxon>Chordata</taxon>
        <taxon>Craniata</taxon>
        <taxon>Vertebrata</taxon>
        <taxon>Euteleostomi</taxon>
        <taxon>Mammalia</taxon>
        <taxon>Eutheria</taxon>
        <taxon>Laurasiatheria</taxon>
        <taxon>Eulipotyphla</taxon>
        <taxon>Talpidae</taxon>
        <taxon>Galemys</taxon>
    </lineage>
</organism>
<reference evidence="13" key="1">
    <citation type="journal article" date="2021" name="Evol. Appl.">
        <title>The genome of the Pyrenean desman and the effects of bottlenecks and inbreeding on the genomic landscape of an endangered species.</title>
        <authorList>
            <person name="Escoda L."/>
            <person name="Castresana J."/>
        </authorList>
    </citation>
    <scope>NUCLEOTIDE SEQUENCE</scope>
    <source>
        <strain evidence="13">IBE-C5619</strain>
    </source>
</reference>
<evidence type="ECO:0000256" key="12">
    <source>
        <dbReference type="SAM" id="MobiDB-lite"/>
    </source>
</evidence>
<dbReference type="InterPro" id="IPR010530">
    <property type="entry name" value="B12D"/>
</dbReference>
<evidence type="ECO:0000256" key="5">
    <source>
        <dbReference type="ARBA" id="ARBA00022792"/>
    </source>
</evidence>
<feature type="region of interest" description="Disordered" evidence="12">
    <location>
        <begin position="1"/>
        <end position="30"/>
    </location>
</feature>
<dbReference type="GO" id="GO:0005743">
    <property type="term" value="C:mitochondrial inner membrane"/>
    <property type="evidence" value="ECO:0007669"/>
    <property type="project" value="UniProtKB-SubCell"/>
</dbReference>
<keyword evidence="5" id="KW-0999">Mitochondrion inner membrane</keyword>
<evidence type="ECO:0000313" key="13">
    <source>
        <dbReference type="EMBL" id="KAG8516508.1"/>
    </source>
</evidence>
<dbReference type="PANTHER" id="PTHR14256:SF4">
    <property type="entry name" value="CYTOCHROME C OXIDASE SUBUNIT NDUFA4"/>
    <property type="match status" value="1"/>
</dbReference>
<dbReference type="AlphaFoldDB" id="A0A8J6A9I6"/>
<dbReference type="OrthoDB" id="5511684at2759"/>
<dbReference type="PANTHER" id="PTHR14256">
    <property type="entry name" value="NADH-UBIQUINONE OXIDOREDUCTASE MLRQ SUBUNIT"/>
    <property type="match status" value="1"/>
</dbReference>
<protein>
    <recommendedName>
        <fullName evidence="11">Cytochrome c oxidase subunit NDUFA4</fullName>
    </recommendedName>
</protein>
<keyword evidence="14" id="KW-1185">Reference proteome</keyword>
<dbReference type="EMBL" id="JAGFMF010011678">
    <property type="protein sequence ID" value="KAG8516508.1"/>
    <property type="molecule type" value="Genomic_DNA"/>
</dbReference>
<proteinExistence type="inferred from homology"/>
<keyword evidence="6" id="KW-0249">Electron transport</keyword>
<evidence type="ECO:0000256" key="11">
    <source>
        <dbReference type="ARBA" id="ARBA00041121"/>
    </source>
</evidence>
<accession>A0A8J6A9I6</accession>
<evidence type="ECO:0000256" key="2">
    <source>
        <dbReference type="ARBA" id="ARBA00022448"/>
    </source>
</evidence>
<evidence type="ECO:0000256" key="7">
    <source>
        <dbReference type="ARBA" id="ARBA00022989"/>
    </source>
</evidence>
<keyword evidence="8" id="KW-0496">Mitochondrion</keyword>
<dbReference type="Proteomes" id="UP000700334">
    <property type="component" value="Unassembled WGS sequence"/>
</dbReference>
<keyword evidence="2" id="KW-0813">Transport</keyword>
<evidence type="ECO:0000256" key="6">
    <source>
        <dbReference type="ARBA" id="ARBA00022982"/>
    </source>
</evidence>
<evidence type="ECO:0000256" key="8">
    <source>
        <dbReference type="ARBA" id="ARBA00023128"/>
    </source>
</evidence>
<evidence type="ECO:0000256" key="10">
    <source>
        <dbReference type="ARBA" id="ARBA00038186"/>
    </source>
</evidence>
<evidence type="ECO:0000256" key="3">
    <source>
        <dbReference type="ARBA" id="ARBA00022660"/>
    </source>
</evidence>
<comment type="similarity">
    <text evidence="10">Belongs to the complex IV NDUFA4 subunit family.</text>
</comment>
<keyword evidence="9" id="KW-0472">Membrane</keyword>
<dbReference type="Pfam" id="PF06522">
    <property type="entry name" value="B12D"/>
    <property type="match status" value="1"/>
</dbReference>
<evidence type="ECO:0000256" key="9">
    <source>
        <dbReference type="ARBA" id="ARBA00023136"/>
    </source>
</evidence>
<evidence type="ECO:0000256" key="1">
    <source>
        <dbReference type="ARBA" id="ARBA00004434"/>
    </source>
</evidence>
<comment type="subcellular location">
    <subcellularLocation>
        <location evidence="1">Mitochondrion inner membrane</location>
        <topology evidence="1">Single-pass membrane protein</topology>
    </subcellularLocation>
</comment>
<keyword evidence="7" id="KW-1133">Transmembrane helix</keyword>
<evidence type="ECO:0000256" key="4">
    <source>
        <dbReference type="ARBA" id="ARBA00022692"/>
    </source>
</evidence>